<comment type="caution">
    <text evidence="9">The sequence shown here is derived from an EMBL/GenBank/DDBJ whole genome shotgun (WGS) entry which is preliminary data.</text>
</comment>
<name>A0A264VMP4_PRORE</name>
<dbReference type="Pfam" id="PF00345">
    <property type="entry name" value="PapD_N"/>
    <property type="match status" value="1"/>
</dbReference>
<sequence>MKAKESFLRKKVVNDCYRALILLFSLITTTNVYAAGGVGLNATRIIYVQGENSVSVGARNNTNINYLAKFSVSMNNDGSASKTPFSVTPPLIKINSGATQDIRIFAQPNSLPTDRESVFYFSATMIPATDGPLEGSAMNIGYNNIIKVFYRPSKLSISPYDAYKNLEISSSSTGIIINNNSPYYISLNKLSVNGVKIDLNMKKRNTMISPFDSFSYITPANGRNGIVKWTVINDLGGEESFSGKIN</sequence>
<evidence type="ECO:0000313" key="10">
    <source>
        <dbReference type="Proteomes" id="UP000216001"/>
    </source>
</evidence>
<evidence type="ECO:0000313" key="9">
    <source>
        <dbReference type="EMBL" id="OZS72581.1"/>
    </source>
</evidence>
<dbReference type="GO" id="GO:0030288">
    <property type="term" value="C:outer membrane-bounded periplasmic space"/>
    <property type="evidence" value="ECO:0007669"/>
    <property type="project" value="InterPro"/>
</dbReference>
<dbReference type="PANTHER" id="PTHR30251">
    <property type="entry name" value="PILUS ASSEMBLY CHAPERONE"/>
    <property type="match status" value="1"/>
</dbReference>
<keyword evidence="5" id="KW-0143">Chaperone</keyword>
<dbReference type="EMBL" id="CAHPSF010000021">
    <property type="protein sequence ID" value="CAB5719275.1"/>
    <property type="molecule type" value="Genomic_DNA"/>
</dbReference>
<dbReference type="InterPro" id="IPR036316">
    <property type="entry name" value="Pili_assmbl_chap_C_dom_sf"/>
</dbReference>
<dbReference type="AlphaFoldDB" id="A0A264VMP4"/>
<dbReference type="InterPro" id="IPR050643">
    <property type="entry name" value="Periplasmic_pilus_chap"/>
</dbReference>
<dbReference type="PANTHER" id="PTHR30251:SF0">
    <property type="entry name" value="FIMBRIAL CHAPERONE PROTEIN ELFD-RELATED"/>
    <property type="match status" value="1"/>
</dbReference>
<dbReference type="PRINTS" id="PR00969">
    <property type="entry name" value="CHAPERONPILI"/>
</dbReference>
<dbReference type="EMBL" id="NOWC01000034">
    <property type="protein sequence ID" value="OZS72581.1"/>
    <property type="molecule type" value="Genomic_DNA"/>
</dbReference>
<dbReference type="SUPFAM" id="SSF49354">
    <property type="entry name" value="PapD-like"/>
    <property type="match status" value="1"/>
</dbReference>
<dbReference type="InterPro" id="IPR013783">
    <property type="entry name" value="Ig-like_fold"/>
</dbReference>
<dbReference type="InterPro" id="IPR001829">
    <property type="entry name" value="Pili_assmbl_chaperone_bac"/>
</dbReference>
<evidence type="ECO:0000259" key="7">
    <source>
        <dbReference type="Pfam" id="PF02753"/>
    </source>
</evidence>
<feature type="domain" description="Pili assembly chaperone C-terminal" evidence="7">
    <location>
        <begin position="177"/>
        <end position="239"/>
    </location>
</feature>
<keyword evidence="3" id="KW-0732">Signal</keyword>
<comment type="similarity">
    <text evidence="2">Belongs to the periplasmic pilus chaperone family.</text>
</comment>
<evidence type="ECO:0000256" key="1">
    <source>
        <dbReference type="ARBA" id="ARBA00004418"/>
    </source>
</evidence>
<dbReference type="Pfam" id="PF02753">
    <property type="entry name" value="PapD_C"/>
    <property type="match status" value="1"/>
</dbReference>
<dbReference type="GO" id="GO:0071555">
    <property type="term" value="P:cell wall organization"/>
    <property type="evidence" value="ECO:0007669"/>
    <property type="project" value="InterPro"/>
</dbReference>
<dbReference type="InterPro" id="IPR016147">
    <property type="entry name" value="Pili_assmbl_chaperone_N"/>
</dbReference>
<protein>
    <submittedName>
        <fullName evidence="8">Chaperone protein fimC</fullName>
    </submittedName>
    <submittedName>
        <fullName evidence="9">Pilus assembly protein</fullName>
    </submittedName>
</protein>
<evidence type="ECO:0000256" key="5">
    <source>
        <dbReference type="ARBA" id="ARBA00023186"/>
    </source>
</evidence>
<dbReference type="Proteomes" id="UP000216001">
    <property type="component" value="Unassembled WGS sequence"/>
</dbReference>
<evidence type="ECO:0000313" key="8">
    <source>
        <dbReference type="EMBL" id="CAB5719275.1"/>
    </source>
</evidence>
<evidence type="ECO:0000256" key="2">
    <source>
        <dbReference type="ARBA" id="ARBA00007399"/>
    </source>
</evidence>
<organism evidence="9 10">
    <name type="scientific">Providencia rettgeri</name>
    <dbReference type="NCBI Taxonomy" id="587"/>
    <lineage>
        <taxon>Bacteria</taxon>
        <taxon>Pseudomonadati</taxon>
        <taxon>Pseudomonadota</taxon>
        <taxon>Gammaproteobacteria</taxon>
        <taxon>Enterobacterales</taxon>
        <taxon>Morganellaceae</taxon>
        <taxon>Providencia</taxon>
    </lineage>
</organism>
<feature type="domain" description="Pili assembly chaperone N-terminal" evidence="6">
    <location>
        <begin position="37"/>
        <end position="155"/>
    </location>
</feature>
<accession>A0A264VMP4</accession>
<dbReference type="Gene3D" id="2.60.40.10">
    <property type="entry name" value="Immunoglobulins"/>
    <property type="match status" value="2"/>
</dbReference>
<comment type="subcellular location">
    <subcellularLocation>
        <location evidence="1">Periplasm</location>
    </subcellularLocation>
</comment>
<gene>
    <name evidence="8" type="primary">fimC_7</name>
    <name evidence="9" type="ORF">CHI95_21165</name>
    <name evidence="8" type="ORF">GHA_04523</name>
</gene>
<dbReference type="RefSeq" id="WP_094962858.1">
    <property type="nucleotide sequence ID" value="NZ_ABDWLN020000038.1"/>
</dbReference>
<proteinExistence type="inferred from homology"/>
<dbReference type="Proteomes" id="UP000834611">
    <property type="component" value="Unassembled WGS sequence"/>
</dbReference>
<dbReference type="InterPro" id="IPR016148">
    <property type="entry name" value="Pili_assmbl_chaperone_C"/>
</dbReference>
<dbReference type="SUPFAM" id="SSF49584">
    <property type="entry name" value="Periplasmic chaperone C-domain"/>
    <property type="match status" value="1"/>
</dbReference>
<reference evidence="8" key="2">
    <citation type="submission" date="2020-05" db="EMBL/GenBank/DDBJ databases">
        <authorList>
            <person name="Delgado-Blas J."/>
        </authorList>
    </citation>
    <scope>NUCLEOTIDE SEQUENCE</scope>
    <source>
        <strain evidence="8">BB1453</strain>
    </source>
</reference>
<keyword evidence="4" id="KW-0574">Periplasm</keyword>
<reference evidence="9 10" key="1">
    <citation type="submission" date="2017-07" db="EMBL/GenBank/DDBJ databases">
        <title>blaIMP-27 on transferable plasmids in Proteus mirabilis and Providencia rettgeri.</title>
        <authorList>
            <person name="Potter R."/>
        </authorList>
    </citation>
    <scope>NUCLEOTIDE SEQUENCE [LARGE SCALE GENOMIC DNA]</scope>
    <source>
        <strain evidence="9 10">PR1</strain>
    </source>
</reference>
<evidence type="ECO:0000259" key="6">
    <source>
        <dbReference type="Pfam" id="PF00345"/>
    </source>
</evidence>
<evidence type="ECO:0000256" key="4">
    <source>
        <dbReference type="ARBA" id="ARBA00022764"/>
    </source>
</evidence>
<dbReference type="InterPro" id="IPR008962">
    <property type="entry name" value="PapD-like_sf"/>
</dbReference>
<evidence type="ECO:0000256" key="3">
    <source>
        <dbReference type="ARBA" id="ARBA00022729"/>
    </source>
</evidence>